<dbReference type="PANTHER" id="PTHR30250">
    <property type="entry name" value="PST FAMILY PREDICTED COLANIC ACID TRANSPORTER"/>
    <property type="match status" value="1"/>
</dbReference>
<comment type="subcellular location">
    <subcellularLocation>
        <location evidence="1">Cell membrane</location>
        <topology evidence="1">Multi-pass membrane protein</topology>
    </subcellularLocation>
</comment>
<evidence type="ECO:0000256" key="1">
    <source>
        <dbReference type="ARBA" id="ARBA00004651"/>
    </source>
</evidence>
<feature type="transmembrane region" description="Helical" evidence="6">
    <location>
        <begin position="270"/>
        <end position="290"/>
    </location>
</feature>
<evidence type="ECO:0000256" key="3">
    <source>
        <dbReference type="ARBA" id="ARBA00022692"/>
    </source>
</evidence>
<accession>A0A975C5W5</accession>
<feature type="transmembrane region" description="Helical" evidence="6">
    <location>
        <begin position="402"/>
        <end position="420"/>
    </location>
</feature>
<dbReference type="GO" id="GO:0005886">
    <property type="term" value="C:plasma membrane"/>
    <property type="evidence" value="ECO:0007669"/>
    <property type="project" value="UniProtKB-SubCell"/>
</dbReference>
<keyword evidence="2" id="KW-1003">Cell membrane</keyword>
<feature type="transmembrane region" description="Helical" evidence="6">
    <location>
        <begin position="129"/>
        <end position="149"/>
    </location>
</feature>
<evidence type="ECO:0000256" key="4">
    <source>
        <dbReference type="ARBA" id="ARBA00022989"/>
    </source>
</evidence>
<keyword evidence="8" id="KW-1185">Reference proteome</keyword>
<sequence length="427" mass="43993">MTATTLPLVTRARVHLVLSLGARALEAAAKFGLYALAARALGGHDAGRFFLALSVVHIVSTVARLGLERPLTRHVAAELAVGDGAAAGRAMLTGSAAIGAASAAAGALLFLAAPVVAHDLLRQPDMVAALRLAALIVPLQNLAYALAYALIGLERGAAGQLVMNALAPTLSLTALMLGAGDLARLLIAYAAAFGLCVLLGLGCILGERRRLTTPPGWTPPTEALPSLWHGARPLLVVEVSQASLLSLPVLILGALADPVSVSVFSLCSRLSMLVTTVVLSLGALSAPVFARHYRLADWSALRAAVRHNRRLTLAFCLPLIAVMAVGAAPVLALLDVEAALGVPVLLILLCGQLIFCLLPSRDVLLAMAGEGGILRRLSLWQLAFCTILCLAAIPPWGAVGAALASATIWIGGAVALAVTARRRLPQV</sequence>
<evidence type="ECO:0000256" key="2">
    <source>
        <dbReference type="ARBA" id="ARBA00022475"/>
    </source>
</evidence>
<dbReference type="KEGG" id="bgoe:IFJ75_02590"/>
<dbReference type="Proteomes" id="UP000663918">
    <property type="component" value="Chromosome"/>
</dbReference>
<keyword evidence="3 6" id="KW-0812">Transmembrane</keyword>
<dbReference type="InterPro" id="IPR050833">
    <property type="entry name" value="Poly_Biosynth_Transport"/>
</dbReference>
<name>A0A975C5W5_9CAUL</name>
<dbReference type="PANTHER" id="PTHR30250:SF11">
    <property type="entry name" value="O-ANTIGEN TRANSPORTER-RELATED"/>
    <property type="match status" value="1"/>
</dbReference>
<keyword evidence="4 6" id="KW-1133">Transmembrane helix</keyword>
<gene>
    <name evidence="7" type="ORF">IFJ75_02590</name>
</gene>
<feature type="transmembrane region" description="Helical" evidence="6">
    <location>
        <begin position="96"/>
        <end position="117"/>
    </location>
</feature>
<evidence type="ECO:0000313" key="8">
    <source>
        <dbReference type="Proteomes" id="UP000663918"/>
    </source>
</evidence>
<dbReference type="AlphaFoldDB" id="A0A975C5W5"/>
<proteinExistence type="predicted"/>
<feature type="transmembrane region" description="Helical" evidence="6">
    <location>
        <begin position="338"/>
        <end position="358"/>
    </location>
</feature>
<evidence type="ECO:0000256" key="5">
    <source>
        <dbReference type="ARBA" id="ARBA00023136"/>
    </source>
</evidence>
<feature type="transmembrane region" description="Helical" evidence="6">
    <location>
        <begin position="311"/>
        <end position="332"/>
    </location>
</feature>
<feature type="transmembrane region" description="Helical" evidence="6">
    <location>
        <begin position="161"/>
        <end position="180"/>
    </location>
</feature>
<feature type="transmembrane region" description="Helical" evidence="6">
    <location>
        <begin position="186"/>
        <end position="205"/>
    </location>
</feature>
<evidence type="ECO:0000256" key="6">
    <source>
        <dbReference type="SAM" id="Phobius"/>
    </source>
</evidence>
<dbReference type="RefSeq" id="WP_207871011.1">
    <property type="nucleotide sequence ID" value="NZ_CP062222.1"/>
</dbReference>
<organism evidence="7 8">
    <name type="scientific">Brevundimonas goettingensis</name>
    <dbReference type="NCBI Taxonomy" id="2774190"/>
    <lineage>
        <taxon>Bacteria</taxon>
        <taxon>Pseudomonadati</taxon>
        <taxon>Pseudomonadota</taxon>
        <taxon>Alphaproteobacteria</taxon>
        <taxon>Caulobacterales</taxon>
        <taxon>Caulobacteraceae</taxon>
        <taxon>Brevundimonas</taxon>
    </lineage>
</organism>
<protein>
    <submittedName>
        <fullName evidence="7">Lipopolysaccharide biosynthesis protein</fullName>
    </submittedName>
</protein>
<feature type="transmembrane region" description="Helical" evidence="6">
    <location>
        <begin position="379"/>
        <end position="396"/>
    </location>
</feature>
<feature type="transmembrane region" description="Helical" evidence="6">
    <location>
        <begin position="242"/>
        <end position="264"/>
    </location>
</feature>
<keyword evidence="5 6" id="KW-0472">Membrane</keyword>
<dbReference type="EMBL" id="CP062222">
    <property type="protein sequence ID" value="QTC91836.1"/>
    <property type="molecule type" value="Genomic_DNA"/>
</dbReference>
<reference evidence="7" key="1">
    <citation type="submission" date="2020-09" db="EMBL/GenBank/DDBJ databases">
        <title>Brevundimonas sp. LVF2 isolated from a puddle in Goettingen, Germany.</title>
        <authorList>
            <person name="Friedrich I."/>
            <person name="Klassen A."/>
            <person name="Hannes N."/>
            <person name="Schneider D."/>
            <person name="Hertel R."/>
            <person name="Daniel R."/>
        </authorList>
    </citation>
    <scope>NUCLEOTIDE SEQUENCE</scope>
    <source>
        <strain evidence="7">LVF2</strain>
    </source>
</reference>
<evidence type="ECO:0000313" key="7">
    <source>
        <dbReference type="EMBL" id="QTC91836.1"/>
    </source>
</evidence>